<dbReference type="EMBL" id="WCRW01000003">
    <property type="protein sequence ID" value="KAB4457821.1"/>
    <property type="molecule type" value="Genomic_DNA"/>
</dbReference>
<evidence type="ECO:0000313" key="1">
    <source>
        <dbReference type="EMBL" id="KAB4457821.1"/>
    </source>
</evidence>
<gene>
    <name evidence="1" type="ORF">GAN75_06435</name>
</gene>
<comment type="caution">
    <text evidence="1">The sequence shown here is derived from an EMBL/GenBank/DDBJ whole genome shotgun (WGS) entry which is preliminary data.</text>
</comment>
<dbReference type="Gene3D" id="2.60.120.260">
    <property type="entry name" value="Galactose-binding domain-like"/>
    <property type="match status" value="1"/>
</dbReference>
<name>A0A7J5K1F1_BACT4</name>
<proteinExistence type="predicted"/>
<organism evidence="1 2">
    <name type="scientific">Bacteroides thetaiotaomicron</name>
    <dbReference type="NCBI Taxonomy" id="818"/>
    <lineage>
        <taxon>Bacteria</taxon>
        <taxon>Pseudomonadati</taxon>
        <taxon>Bacteroidota</taxon>
        <taxon>Bacteroidia</taxon>
        <taxon>Bacteroidales</taxon>
        <taxon>Bacteroidaceae</taxon>
        <taxon>Bacteroides</taxon>
    </lineage>
</organism>
<accession>A0A7J5K1F1</accession>
<evidence type="ECO:0000313" key="2">
    <source>
        <dbReference type="Proteomes" id="UP000436825"/>
    </source>
</evidence>
<reference evidence="1 2" key="1">
    <citation type="journal article" date="2019" name="Nat. Med.">
        <title>A library of human gut bacterial isolates paired with longitudinal multiomics data enables mechanistic microbiome research.</title>
        <authorList>
            <person name="Poyet M."/>
            <person name="Groussin M."/>
            <person name="Gibbons S.M."/>
            <person name="Avila-Pacheco J."/>
            <person name="Jiang X."/>
            <person name="Kearney S.M."/>
            <person name="Perrotta A.R."/>
            <person name="Berdy B."/>
            <person name="Zhao S."/>
            <person name="Lieberman T.D."/>
            <person name="Swanson P.K."/>
            <person name="Smith M."/>
            <person name="Roesemann S."/>
            <person name="Alexander J.E."/>
            <person name="Rich S.A."/>
            <person name="Livny J."/>
            <person name="Vlamakis H."/>
            <person name="Clish C."/>
            <person name="Bullock K."/>
            <person name="Deik A."/>
            <person name="Scott J."/>
            <person name="Pierce K.A."/>
            <person name="Xavier R.J."/>
            <person name="Alm E.J."/>
        </authorList>
    </citation>
    <scope>NUCLEOTIDE SEQUENCE [LARGE SCALE GENOMIC DNA]</scope>
    <source>
        <strain evidence="1 2">BIOML-A160</strain>
    </source>
</reference>
<dbReference type="RefSeq" id="WP_211478583.1">
    <property type="nucleotide sequence ID" value="NZ_CP072224.1"/>
</dbReference>
<sequence length="439" mass="50923">MGRCYDIGRYRVMVLRSVGIPATLDYVPHWGNYPGEHGVVKIVTLNQQKLLENKNTTENISTLFESSSFMQGKKLNMENGDLPEGIEVQYSKTIPKVYRHTWSVQPERKHILDIADKDELIPDYRICIKDVTDEYVTCSDVRLVLDEPEHRVGYLCVSERGEWIPVICSAIEADGQTLFRNMGKNIIYLPTVYENKRMRPAGRPFYLDDKGDMHQICAHKTDKQSMRLLAKYTYFSYTAVHATSLKGGYFEGSDREDFKGADSLGTISGIPYYMYNITVNSSKKYRYVRFTSLQEKNSCLAELSFYGLDSNRDTVLLSPSRFHDGVKYHWLGVLRDEKYGKYYPMYTNRLTADLRSSQQLTSIEIIPRSNTNGVIPGKQYELFYWEEKDGWTSLGKQEAEFWHLIYDQVPVGALLWLKCYDGGKEERIFTYENGAQKWW</sequence>
<dbReference type="Proteomes" id="UP000436825">
    <property type="component" value="Unassembled WGS sequence"/>
</dbReference>
<dbReference type="AlphaFoldDB" id="A0A7J5K1F1"/>
<protein>
    <submittedName>
        <fullName evidence="1">Uncharacterized protein</fullName>
    </submittedName>
</protein>